<keyword evidence="1" id="KW-0472">Membrane</keyword>
<evidence type="ECO:0008006" key="4">
    <source>
        <dbReference type="Google" id="ProtNLM"/>
    </source>
</evidence>
<reference evidence="2 3" key="1">
    <citation type="submission" date="2024-01" db="EMBL/GenBank/DDBJ databases">
        <authorList>
            <person name="Waweru B."/>
        </authorList>
    </citation>
    <scope>NUCLEOTIDE SEQUENCE [LARGE SCALE GENOMIC DNA]</scope>
</reference>
<keyword evidence="3" id="KW-1185">Reference proteome</keyword>
<accession>A0AAV1SP08</accession>
<sequence>MMTWDHKQFRMLYVTLASGIFGVCLILFLKPVSQVDDNGWMDGFARLGSGPEILKWLTSLFLIPVSFYSLPAAGRSEDERAIAVDDFVNSLISKYPYWYRTLGTDHLFVTCADIHVTATARIANFLKNSIRVRSASISNGIYLQSDLMHFI</sequence>
<organism evidence="2 3">
    <name type="scientific">Dovyalis caffra</name>
    <dbReference type="NCBI Taxonomy" id="77055"/>
    <lineage>
        <taxon>Eukaryota</taxon>
        <taxon>Viridiplantae</taxon>
        <taxon>Streptophyta</taxon>
        <taxon>Embryophyta</taxon>
        <taxon>Tracheophyta</taxon>
        <taxon>Spermatophyta</taxon>
        <taxon>Magnoliopsida</taxon>
        <taxon>eudicotyledons</taxon>
        <taxon>Gunneridae</taxon>
        <taxon>Pentapetalae</taxon>
        <taxon>rosids</taxon>
        <taxon>fabids</taxon>
        <taxon>Malpighiales</taxon>
        <taxon>Salicaceae</taxon>
        <taxon>Flacourtieae</taxon>
        <taxon>Dovyalis</taxon>
    </lineage>
</organism>
<dbReference type="AlphaFoldDB" id="A0AAV1SP08"/>
<dbReference type="EMBL" id="CAWUPB010001195">
    <property type="protein sequence ID" value="CAK7355306.1"/>
    <property type="molecule type" value="Genomic_DNA"/>
</dbReference>
<dbReference type="Proteomes" id="UP001314170">
    <property type="component" value="Unassembled WGS sequence"/>
</dbReference>
<evidence type="ECO:0000313" key="3">
    <source>
        <dbReference type="Proteomes" id="UP001314170"/>
    </source>
</evidence>
<feature type="transmembrane region" description="Helical" evidence="1">
    <location>
        <begin position="12"/>
        <end position="33"/>
    </location>
</feature>
<name>A0AAV1SP08_9ROSI</name>
<protein>
    <recommendedName>
        <fullName evidence="4">Exostosin GT47 domain-containing protein</fullName>
    </recommendedName>
</protein>
<gene>
    <name evidence="2" type="ORF">DCAF_LOCUS25599</name>
</gene>
<proteinExistence type="predicted"/>
<comment type="caution">
    <text evidence="2">The sequence shown here is derived from an EMBL/GenBank/DDBJ whole genome shotgun (WGS) entry which is preliminary data.</text>
</comment>
<evidence type="ECO:0000313" key="2">
    <source>
        <dbReference type="EMBL" id="CAK7355306.1"/>
    </source>
</evidence>
<keyword evidence="1" id="KW-1133">Transmembrane helix</keyword>
<keyword evidence="1" id="KW-0812">Transmembrane</keyword>
<evidence type="ECO:0000256" key="1">
    <source>
        <dbReference type="SAM" id="Phobius"/>
    </source>
</evidence>